<dbReference type="PROSITE" id="PS51417">
    <property type="entry name" value="ARF"/>
    <property type="match status" value="1"/>
</dbReference>
<dbReference type="GO" id="GO:0005525">
    <property type="term" value="F:GTP binding"/>
    <property type="evidence" value="ECO:0007669"/>
    <property type="project" value="UniProtKB-KW"/>
</dbReference>
<organism evidence="3 4">
    <name type="scientific">Paramecium sonneborni</name>
    <dbReference type="NCBI Taxonomy" id="65129"/>
    <lineage>
        <taxon>Eukaryota</taxon>
        <taxon>Sar</taxon>
        <taxon>Alveolata</taxon>
        <taxon>Ciliophora</taxon>
        <taxon>Intramacronucleata</taxon>
        <taxon>Oligohymenophorea</taxon>
        <taxon>Peniculida</taxon>
        <taxon>Parameciidae</taxon>
        <taxon>Paramecium</taxon>
    </lineage>
</organism>
<sequence>MDEPQVVKIIVVGESYAGKTSLLQQYCFNEFDHNHCATIGCDFTLKLITKNGTKLKLQIWDVAGQERFQNLSKMFIRQAKGCLIMCDITNKKSLEAALSWRNVVKDIADDVPIFLIQNKTDLLQGEREEYQTEEYLNQFAQQNNFTRSYQISVKLNDKVELIFYELVEVMIEKGVIKLEESIIKSSFVIKNDHNDRHKSKKKECC</sequence>
<dbReference type="InterPro" id="IPR005225">
    <property type="entry name" value="Small_GTP-bd"/>
</dbReference>
<dbReference type="SMART" id="SM00174">
    <property type="entry name" value="RHO"/>
    <property type="match status" value="1"/>
</dbReference>
<dbReference type="GO" id="GO:0003924">
    <property type="term" value="F:GTPase activity"/>
    <property type="evidence" value="ECO:0007669"/>
    <property type="project" value="InterPro"/>
</dbReference>
<dbReference type="SMART" id="SM00173">
    <property type="entry name" value="RAS"/>
    <property type="match status" value="1"/>
</dbReference>
<dbReference type="PROSITE" id="PS51419">
    <property type="entry name" value="RAB"/>
    <property type="match status" value="1"/>
</dbReference>
<dbReference type="SMART" id="SM00176">
    <property type="entry name" value="RAN"/>
    <property type="match status" value="1"/>
</dbReference>
<dbReference type="Proteomes" id="UP000692954">
    <property type="component" value="Unassembled WGS sequence"/>
</dbReference>
<keyword evidence="2" id="KW-0342">GTP-binding</keyword>
<evidence type="ECO:0000313" key="4">
    <source>
        <dbReference type="Proteomes" id="UP000692954"/>
    </source>
</evidence>
<dbReference type="FunFam" id="3.40.50.300:FF:001800">
    <property type="entry name" value="Rab family GTPase"/>
    <property type="match status" value="1"/>
</dbReference>
<accession>A0A8S1M0Z5</accession>
<dbReference type="OrthoDB" id="245989at2759"/>
<protein>
    <submittedName>
        <fullName evidence="3">Uncharacterized protein</fullName>
    </submittedName>
</protein>
<dbReference type="PROSITE" id="PS51421">
    <property type="entry name" value="RAS"/>
    <property type="match status" value="1"/>
</dbReference>
<keyword evidence="4" id="KW-1185">Reference proteome</keyword>
<evidence type="ECO:0000256" key="1">
    <source>
        <dbReference type="ARBA" id="ARBA00022741"/>
    </source>
</evidence>
<reference evidence="3" key="1">
    <citation type="submission" date="2021-01" db="EMBL/GenBank/DDBJ databases">
        <authorList>
            <consortium name="Genoscope - CEA"/>
            <person name="William W."/>
        </authorList>
    </citation>
    <scope>NUCLEOTIDE SEQUENCE</scope>
</reference>
<evidence type="ECO:0000256" key="2">
    <source>
        <dbReference type="ARBA" id="ARBA00023134"/>
    </source>
</evidence>
<dbReference type="AlphaFoldDB" id="A0A8S1M0Z5"/>
<dbReference type="SMART" id="SM00175">
    <property type="entry name" value="RAB"/>
    <property type="match status" value="1"/>
</dbReference>
<dbReference type="InterPro" id="IPR001806">
    <property type="entry name" value="Small_GTPase"/>
</dbReference>
<name>A0A8S1M0Z5_9CILI</name>
<proteinExistence type="predicted"/>
<dbReference type="Pfam" id="PF00071">
    <property type="entry name" value="Ras"/>
    <property type="match status" value="1"/>
</dbReference>
<gene>
    <name evidence="3" type="ORF">PSON_ATCC_30995.1.T0270064</name>
</gene>
<dbReference type="NCBIfam" id="TIGR00231">
    <property type="entry name" value="small_GTP"/>
    <property type="match status" value="1"/>
</dbReference>
<dbReference type="InterPro" id="IPR050227">
    <property type="entry name" value="Rab"/>
</dbReference>
<comment type="caution">
    <text evidence="3">The sequence shown here is derived from an EMBL/GenBank/DDBJ whole genome shotgun (WGS) entry which is preliminary data.</text>
</comment>
<dbReference type="PANTHER" id="PTHR47977">
    <property type="entry name" value="RAS-RELATED PROTEIN RAB"/>
    <property type="match status" value="1"/>
</dbReference>
<dbReference type="CDD" id="cd00154">
    <property type="entry name" value="Rab"/>
    <property type="match status" value="1"/>
</dbReference>
<dbReference type="EMBL" id="CAJJDN010000027">
    <property type="protein sequence ID" value="CAD8070576.1"/>
    <property type="molecule type" value="Genomic_DNA"/>
</dbReference>
<evidence type="ECO:0000313" key="3">
    <source>
        <dbReference type="EMBL" id="CAD8070576.1"/>
    </source>
</evidence>
<keyword evidence="1" id="KW-0547">Nucleotide-binding</keyword>